<evidence type="ECO:0000313" key="7">
    <source>
        <dbReference type="EMBL" id="MRI67636.1"/>
    </source>
</evidence>
<organism evidence="7 8">
    <name type="scientific">Gracilibacillus thailandensis</name>
    <dbReference type="NCBI Taxonomy" id="563735"/>
    <lineage>
        <taxon>Bacteria</taxon>
        <taxon>Bacillati</taxon>
        <taxon>Bacillota</taxon>
        <taxon>Bacilli</taxon>
        <taxon>Bacillales</taxon>
        <taxon>Bacillaceae</taxon>
        <taxon>Gracilibacillus</taxon>
    </lineage>
</organism>
<evidence type="ECO:0000256" key="2">
    <source>
        <dbReference type="ARBA" id="ARBA00022692"/>
    </source>
</evidence>
<evidence type="ECO:0000259" key="6">
    <source>
        <dbReference type="Pfam" id="PF03816"/>
    </source>
</evidence>
<keyword evidence="2 5" id="KW-0812">Transmembrane</keyword>
<comment type="caution">
    <text evidence="7">The sequence shown here is derived from an EMBL/GenBank/DDBJ whole genome shotgun (WGS) entry which is preliminary data.</text>
</comment>
<keyword evidence="5" id="KW-0472">Membrane</keyword>
<keyword evidence="3" id="KW-0735">Signal-anchor</keyword>
<evidence type="ECO:0000256" key="5">
    <source>
        <dbReference type="SAM" id="Phobius"/>
    </source>
</evidence>
<dbReference type="EMBL" id="WJEE01000036">
    <property type="protein sequence ID" value="MRI67636.1"/>
    <property type="molecule type" value="Genomic_DNA"/>
</dbReference>
<dbReference type="GO" id="GO:0071555">
    <property type="term" value="P:cell wall organization"/>
    <property type="evidence" value="ECO:0007669"/>
    <property type="project" value="UniProtKB-KW"/>
</dbReference>
<name>A0A6N7R3F9_9BACI</name>
<dbReference type="RefSeq" id="WP_163578711.1">
    <property type="nucleotide sequence ID" value="NZ_JBHUMW010000068.1"/>
</dbReference>
<dbReference type="InterPro" id="IPR004474">
    <property type="entry name" value="LytR_CpsA_psr"/>
</dbReference>
<comment type="similarity">
    <text evidence="1">Belongs to the LytR/CpsA/Psr (LCP) family.</text>
</comment>
<protein>
    <submittedName>
        <fullName evidence="7">Transcriptional regulator LytR</fullName>
    </submittedName>
</protein>
<dbReference type="InterPro" id="IPR050922">
    <property type="entry name" value="LytR/CpsA/Psr_CW_biosynth"/>
</dbReference>
<keyword evidence="4 5" id="KW-1133">Transmembrane helix</keyword>
<feature type="domain" description="Cell envelope-related transcriptional attenuator" evidence="6">
    <location>
        <begin position="86"/>
        <end position="226"/>
    </location>
</feature>
<feature type="transmembrane region" description="Helical" evidence="5">
    <location>
        <begin position="12"/>
        <end position="34"/>
    </location>
</feature>
<evidence type="ECO:0000256" key="3">
    <source>
        <dbReference type="ARBA" id="ARBA00022968"/>
    </source>
</evidence>
<keyword evidence="8" id="KW-1185">Reference proteome</keyword>
<dbReference type="AlphaFoldDB" id="A0A6N7R3F9"/>
<evidence type="ECO:0000313" key="8">
    <source>
        <dbReference type="Proteomes" id="UP000435187"/>
    </source>
</evidence>
<accession>A0A6N7R3F9</accession>
<evidence type="ECO:0000256" key="1">
    <source>
        <dbReference type="ARBA" id="ARBA00006068"/>
    </source>
</evidence>
<dbReference type="NCBIfam" id="TIGR00350">
    <property type="entry name" value="lytR_cpsA_psr"/>
    <property type="match status" value="1"/>
</dbReference>
<dbReference type="PANTHER" id="PTHR33392:SF6">
    <property type="entry name" value="POLYISOPRENYL-TEICHOIC ACID--PEPTIDOGLYCAN TEICHOIC ACID TRANSFERASE TAGU"/>
    <property type="match status" value="1"/>
</dbReference>
<dbReference type="Pfam" id="PF03816">
    <property type="entry name" value="LytR_cpsA_psr"/>
    <property type="match status" value="1"/>
</dbReference>
<dbReference type="PANTHER" id="PTHR33392">
    <property type="entry name" value="POLYISOPRENYL-TEICHOIC ACID--PEPTIDOGLYCAN TEICHOIC ACID TRANSFERASE TAGU"/>
    <property type="match status" value="1"/>
</dbReference>
<proteinExistence type="inferred from homology"/>
<evidence type="ECO:0000256" key="4">
    <source>
        <dbReference type="ARBA" id="ARBA00022989"/>
    </source>
</evidence>
<sequence>METRSNRRKSKKWWILTPLIILFVIILAVGGYVWSIVNNVEDTFNTKMHDPIESIDMEKVKQKTEDTEPLNILLLGVDQRENDPGRSDALMVLTLKPEKDEMQLISIPRDTRTLIVGRGNEDKINHAYAFGGADMAVQTVQNFLDIEIDYFVRINMEGLKELVDEVGTITVDNEIEWSDNKYQFKEGPVEMDGEKTLAYVRMRKLPSGDFGRTDRQRKVIQAIIDEGASVANVTKVNELIDIMGNNMSTSLDFDAVKSLLNSYTETRKNVTSYRMKGSGKTIEGIYYYIVPDEEITKVRDMINS</sequence>
<dbReference type="Gene3D" id="3.40.630.190">
    <property type="entry name" value="LCP protein"/>
    <property type="match status" value="1"/>
</dbReference>
<gene>
    <name evidence="7" type="ORF">GH885_15045</name>
</gene>
<dbReference type="Proteomes" id="UP000435187">
    <property type="component" value="Unassembled WGS sequence"/>
</dbReference>
<reference evidence="7 8" key="1">
    <citation type="submission" date="2019-10" db="EMBL/GenBank/DDBJ databases">
        <title>Gracilibacillus salitolerans sp. nov., a moderate halophile isolated from a saline soil in northwest China.</title>
        <authorList>
            <person name="Gan L."/>
        </authorList>
    </citation>
    <scope>NUCLEOTIDE SEQUENCE [LARGE SCALE GENOMIC DNA]</scope>
    <source>
        <strain evidence="7 8">TP2-8</strain>
    </source>
</reference>